<evidence type="ECO:0000313" key="2">
    <source>
        <dbReference type="EMBL" id="EJT77280.1"/>
    </source>
</evidence>
<reference evidence="2" key="2">
    <citation type="submission" date="2010-07" db="EMBL/GenBank/DDBJ databases">
        <authorList>
            <consortium name="The Broad Institute Genome Sequencing Platform"/>
            <consortium name="Broad Institute Genome Sequencing Center for Infectious Disease"/>
            <person name="Ma L.-J."/>
            <person name="Dead R."/>
            <person name="Young S."/>
            <person name="Zeng Q."/>
            <person name="Koehrsen M."/>
            <person name="Alvarado L."/>
            <person name="Berlin A."/>
            <person name="Chapman S.B."/>
            <person name="Chen Z."/>
            <person name="Freedman E."/>
            <person name="Gellesch M."/>
            <person name="Goldberg J."/>
            <person name="Griggs A."/>
            <person name="Gujja S."/>
            <person name="Heilman E.R."/>
            <person name="Heiman D."/>
            <person name="Hepburn T."/>
            <person name="Howarth C."/>
            <person name="Jen D."/>
            <person name="Larson L."/>
            <person name="Mehta T."/>
            <person name="Neiman D."/>
            <person name="Pearson M."/>
            <person name="Roberts A."/>
            <person name="Saif S."/>
            <person name="Shea T."/>
            <person name="Shenoy N."/>
            <person name="Sisk P."/>
            <person name="Stolte C."/>
            <person name="Sykes S."/>
            <person name="Walk T."/>
            <person name="White J."/>
            <person name="Yandava C."/>
            <person name="Haas B."/>
            <person name="Nusbaum C."/>
            <person name="Birren B."/>
        </authorList>
    </citation>
    <scope>NUCLEOTIDE SEQUENCE</scope>
    <source>
        <strain evidence="2">R3-111a-1</strain>
    </source>
</reference>
<sequence length="120" mass="13412">MTLGAWVAATTWHPRLDRPTAPAPRRPGPWRYVRGGVEWALAGKHDAIWGRDNPPISEILTDGGAYRPRPQSRVRFEDDDDGGANGHMPGLWLTGLCRPFPEPPRSTQRALHLPRYKLSG</sequence>
<feature type="region of interest" description="Disordered" evidence="1">
    <location>
        <begin position="59"/>
        <end position="87"/>
    </location>
</feature>
<reference evidence="4" key="1">
    <citation type="submission" date="2010-07" db="EMBL/GenBank/DDBJ databases">
        <title>The genome sequence of Gaeumannomyces graminis var. tritici strain R3-111a-1.</title>
        <authorList>
            <consortium name="The Broad Institute Genome Sequencing Platform"/>
            <person name="Ma L.-J."/>
            <person name="Dead R."/>
            <person name="Young S."/>
            <person name="Zeng Q."/>
            <person name="Koehrsen M."/>
            <person name="Alvarado L."/>
            <person name="Berlin A."/>
            <person name="Chapman S.B."/>
            <person name="Chen Z."/>
            <person name="Freedman E."/>
            <person name="Gellesch M."/>
            <person name="Goldberg J."/>
            <person name="Griggs A."/>
            <person name="Gujja S."/>
            <person name="Heilman E.R."/>
            <person name="Heiman D."/>
            <person name="Hepburn T."/>
            <person name="Howarth C."/>
            <person name="Jen D."/>
            <person name="Larson L."/>
            <person name="Mehta T."/>
            <person name="Neiman D."/>
            <person name="Pearson M."/>
            <person name="Roberts A."/>
            <person name="Saif S."/>
            <person name="Shea T."/>
            <person name="Shenoy N."/>
            <person name="Sisk P."/>
            <person name="Stolte C."/>
            <person name="Sykes S."/>
            <person name="Walk T."/>
            <person name="White J."/>
            <person name="Yandava C."/>
            <person name="Haas B."/>
            <person name="Nusbaum C."/>
            <person name="Birren B."/>
        </authorList>
    </citation>
    <scope>NUCLEOTIDE SEQUENCE [LARGE SCALE GENOMIC DNA]</scope>
    <source>
        <strain evidence="4">R3-111a-1</strain>
    </source>
</reference>
<dbReference type="Proteomes" id="UP000006039">
    <property type="component" value="Unassembled WGS sequence"/>
</dbReference>
<dbReference type="GeneID" id="20347650"/>
<dbReference type="HOGENOM" id="CLU_2049852_0_0_1"/>
<dbReference type="VEuPathDB" id="FungiDB:GGTG_07192"/>
<name>J3P0Z6_GAET3</name>
<dbReference type="AlphaFoldDB" id="J3P0Z6"/>
<reference evidence="3" key="4">
    <citation type="journal article" date="2015" name="G3 (Bethesda)">
        <title>Genome sequences of three phytopathogenic species of the Magnaporthaceae family of fungi.</title>
        <authorList>
            <person name="Okagaki L.H."/>
            <person name="Nunes C.C."/>
            <person name="Sailsbery J."/>
            <person name="Clay B."/>
            <person name="Brown D."/>
            <person name="John T."/>
            <person name="Oh Y."/>
            <person name="Young N."/>
            <person name="Fitzgerald M."/>
            <person name="Haas B.J."/>
            <person name="Zeng Q."/>
            <person name="Young S."/>
            <person name="Adiconis X."/>
            <person name="Fan L."/>
            <person name="Levin J.Z."/>
            <person name="Mitchell T.K."/>
            <person name="Okubara P.A."/>
            <person name="Farman M.L."/>
            <person name="Kohn L.M."/>
            <person name="Birren B."/>
            <person name="Ma L.-J."/>
            <person name="Dean R.A."/>
        </authorList>
    </citation>
    <scope>NUCLEOTIDE SEQUENCE</scope>
    <source>
        <strain evidence="3">R3-111a-1</strain>
    </source>
</reference>
<evidence type="ECO:0000256" key="1">
    <source>
        <dbReference type="SAM" id="MobiDB-lite"/>
    </source>
</evidence>
<proteinExistence type="predicted"/>
<evidence type="ECO:0000313" key="3">
    <source>
        <dbReference type="EnsemblFungi" id="EJT77280"/>
    </source>
</evidence>
<keyword evidence="4" id="KW-1185">Reference proteome</keyword>
<accession>J3P0Z6</accession>
<gene>
    <name evidence="3" type="primary">20347650</name>
    <name evidence="2" type="ORF">GGTG_07192</name>
</gene>
<protein>
    <submittedName>
        <fullName evidence="2 3">Uncharacterized protein</fullName>
    </submittedName>
</protein>
<evidence type="ECO:0000313" key="4">
    <source>
        <dbReference type="Proteomes" id="UP000006039"/>
    </source>
</evidence>
<reference evidence="3" key="5">
    <citation type="submission" date="2018-04" db="UniProtKB">
        <authorList>
            <consortium name="EnsemblFungi"/>
        </authorList>
    </citation>
    <scope>IDENTIFICATION</scope>
    <source>
        <strain evidence="3">R3-111a-1</strain>
    </source>
</reference>
<organism evidence="2">
    <name type="scientific">Gaeumannomyces tritici (strain R3-111a-1)</name>
    <name type="common">Wheat and barley take-all root rot fungus</name>
    <name type="synonym">Gaeumannomyces graminis var. tritici</name>
    <dbReference type="NCBI Taxonomy" id="644352"/>
    <lineage>
        <taxon>Eukaryota</taxon>
        <taxon>Fungi</taxon>
        <taxon>Dikarya</taxon>
        <taxon>Ascomycota</taxon>
        <taxon>Pezizomycotina</taxon>
        <taxon>Sordariomycetes</taxon>
        <taxon>Sordariomycetidae</taxon>
        <taxon>Magnaporthales</taxon>
        <taxon>Magnaporthaceae</taxon>
        <taxon>Gaeumannomyces</taxon>
    </lineage>
</organism>
<dbReference type="RefSeq" id="XP_009223280.1">
    <property type="nucleotide sequence ID" value="XM_009225016.1"/>
</dbReference>
<dbReference type="EnsemblFungi" id="EJT77280">
    <property type="protein sequence ID" value="EJT77280"/>
    <property type="gene ID" value="GGTG_07192"/>
</dbReference>
<reference evidence="2" key="3">
    <citation type="submission" date="2010-09" db="EMBL/GenBank/DDBJ databases">
        <title>Annotation of Gaeumannomyces graminis var. tritici R3-111a-1.</title>
        <authorList>
            <consortium name="The Broad Institute Genome Sequencing Platform"/>
            <person name="Ma L.-J."/>
            <person name="Dead R."/>
            <person name="Young S.K."/>
            <person name="Zeng Q."/>
            <person name="Gargeya S."/>
            <person name="Fitzgerald M."/>
            <person name="Haas B."/>
            <person name="Abouelleil A."/>
            <person name="Alvarado L."/>
            <person name="Arachchi H.M."/>
            <person name="Berlin A."/>
            <person name="Brown A."/>
            <person name="Chapman S.B."/>
            <person name="Chen Z."/>
            <person name="Dunbar C."/>
            <person name="Freedman E."/>
            <person name="Gearin G."/>
            <person name="Gellesch M."/>
            <person name="Goldberg J."/>
            <person name="Griggs A."/>
            <person name="Gujja S."/>
            <person name="Heiman D."/>
            <person name="Howarth C."/>
            <person name="Larson L."/>
            <person name="Lui A."/>
            <person name="MacDonald P.J.P."/>
            <person name="Mehta T."/>
            <person name="Montmayeur A."/>
            <person name="Murphy C."/>
            <person name="Neiman D."/>
            <person name="Pearson M."/>
            <person name="Priest M."/>
            <person name="Roberts A."/>
            <person name="Saif S."/>
            <person name="Shea T."/>
            <person name="Shenoy N."/>
            <person name="Sisk P."/>
            <person name="Stolte C."/>
            <person name="Sykes S."/>
            <person name="Yandava C."/>
            <person name="Wortman J."/>
            <person name="Nusbaum C."/>
            <person name="Birren B."/>
        </authorList>
    </citation>
    <scope>NUCLEOTIDE SEQUENCE</scope>
    <source>
        <strain evidence="2">R3-111a-1</strain>
    </source>
</reference>
<dbReference type="EMBL" id="GL385397">
    <property type="protein sequence ID" value="EJT77280.1"/>
    <property type="molecule type" value="Genomic_DNA"/>
</dbReference>